<keyword evidence="1" id="KW-0812">Transmembrane</keyword>
<keyword evidence="1" id="KW-0472">Membrane</keyword>
<gene>
    <name evidence="2" type="ORF">GGR25_001737</name>
</gene>
<dbReference type="RefSeq" id="WP_183398330.1">
    <property type="nucleotide sequence ID" value="NZ_JACIDS010000002.1"/>
</dbReference>
<comment type="caution">
    <text evidence="2">The sequence shown here is derived from an EMBL/GenBank/DDBJ whole genome shotgun (WGS) entry which is preliminary data.</text>
</comment>
<feature type="transmembrane region" description="Helical" evidence="1">
    <location>
        <begin position="50"/>
        <end position="74"/>
    </location>
</feature>
<name>A0A840AN01_9HYPH</name>
<dbReference type="EMBL" id="JACIDS010000002">
    <property type="protein sequence ID" value="MBB3930698.1"/>
    <property type="molecule type" value="Genomic_DNA"/>
</dbReference>
<evidence type="ECO:0000256" key="1">
    <source>
        <dbReference type="SAM" id="Phobius"/>
    </source>
</evidence>
<keyword evidence="3" id="KW-1185">Reference proteome</keyword>
<reference evidence="2 3" key="1">
    <citation type="submission" date="2020-08" db="EMBL/GenBank/DDBJ databases">
        <title>Genomic Encyclopedia of Type Strains, Phase IV (KMG-IV): sequencing the most valuable type-strain genomes for metagenomic binning, comparative biology and taxonomic classification.</title>
        <authorList>
            <person name="Goeker M."/>
        </authorList>
    </citation>
    <scope>NUCLEOTIDE SEQUENCE [LARGE SCALE GENOMIC DNA]</scope>
    <source>
        <strain evidence="2 3">DSM 25966</strain>
    </source>
</reference>
<protein>
    <submittedName>
        <fullName evidence="2">Putative tellurium resistance membrane protein TerC</fullName>
    </submittedName>
</protein>
<evidence type="ECO:0000313" key="2">
    <source>
        <dbReference type="EMBL" id="MBB3930698.1"/>
    </source>
</evidence>
<accession>A0A840AN01</accession>
<proteinExistence type="predicted"/>
<dbReference type="Proteomes" id="UP000553963">
    <property type="component" value="Unassembled WGS sequence"/>
</dbReference>
<keyword evidence="1" id="KW-1133">Transmembrane helix</keyword>
<feature type="transmembrane region" description="Helical" evidence="1">
    <location>
        <begin position="17"/>
        <end position="35"/>
    </location>
</feature>
<sequence length="81" mass="8639">MATPRGILAIEPRRRRVLAIAVVVLLVLVGVDFFVEHHGAFGIDGTPGFAAWYGFASAVFFVALALGWASLAAVRGGRRDD</sequence>
<evidence type="ECO:0000313" key="3">
    <source>
        <dbReference type="Proteomes" id="UP000553963"/>
    </source>
</evidence>
<dbReference type="AlphaFoldDB" id="A0A840AN01"/>
<organism evidence="2 3">
    <name type="scientific">Kaistia hirudinis</name>
    <dbReference type="NCBI Taxonomy" id="1293440"/>
    <lineage>
        <taxon>Bacteria</taxon>
        <taxon>Pseudomonadati</taxon>
        <taxon>Pseudomonadota</taxon>
        <taxon>Alphaproteobacteria</taxon>
        <taxon>Hyphomicrobiales</taxon>
        <taxon>Kaistiaceae</taxon>
        <taxon>Kaistia</taxon>
    </lineage>
</organism>